<gene>
    <name evidence="6" type="ORF">MUY34_03155</name>
</gene>
<dbReference type="RefSeq" id="WP_248411884.1">
    <property type="nucleotide sequence ID" value="NZ_JALPQF010000002.1"/>
</dbReference>
<dbReference type="EMBL" id="JALPQF010000002">
    <property type="protein sequence ID" value="MCK8479601.1"/>
    <property type="molecule type" value="Genomic_DNA"/>
</dbReference>
<feature type="domain" description="ATP-grasp" evidence="5">
    <location>
        <begin position="122"/>
        <end position="299"/>
    </location>
</feature>
<dbReference type="InterPro" id="IPR052032">
    <property type="entry name" value="ATP-dep_AA_Ligase"/>
</dbReference>
<dbReference type="Gene3D" id="3.40.50.20">
    <property type="match status" value="1"/>
</dbReference>
<keyword evidence="1" id="KW-0436">Ligase</keyword>
<dbReference type="InterPro" id="IPR011761">
    <property type="entry name" value="ATP-grasp"/>
</dbReference>
<dbReference type="Pfam" id="PF15632">
    <property type="entry name" value="ATPgrasp_Ter"/>
    <property type="match status" value="1"/>
</dbReference>
<keyword evidence="3 4" id="KW-0067">ATP-binding</keyword>
<dbReference type="Gene3D" id="3.30.470.20">
    <property type="entry name" value="ATP-grasp fold, B domain"/>
    <property type="match status" value="1"/>
</dbReference>
<keyword evidence="2 4" id="KW-0547">Nucleotide-binding</keyword>
<evidence type="ECO:0000313" key="6">
    <source>
        <dbReference type="EMBL" id="MCK8479601.1"/>
    </source>
</evidence>
<keyword evidence="7" id="KW-1185">Reference proteome</keyword>
<dbReference type="InterPro" id="IPR013815">
    <property type="entry name" value="ATP_grasp_subdomain_1"/>
</dbReference>
<dbReference type="Proteomes" id="UP001203687">
    <property type="component" value="Unassembled WGS sequence"/>
</dbReference>
<name>A0ABT0H5G2_9FLAO</name>
<evidence type="ECO:0000313" key="7">
    <source>
        <dbReference type="Proteomes" id="UP001203687"/>
    </source>
</evidence>
<dbReference type="SUPFAM" id="SSF56059">
    <property type="entry name" value="Glutathione synthetase ATP-binding domain-like"/>
    <property type="match status" value="1"/>
</dbReference>
<dbReference type="Gene3D" id="3.30.1490.20">
    <property type="entry name" value="ATP-grasp fold, A domain"/>
    <property type="match status" value="1"/>
</dbReference>
<proteinExistence type="predicted"/>
<organism evidence="6 7">
    <name type="scientific">Psychroserpens algicola</name>
    <dbReference type="NCBI Taxonomy" id="1719034"/>
    <lineage>
        <taxon>Bacteria</taxon>
        <taxon>Pseudomonadati</taxon>
        <taxon>Bacteroidota</taxon>
        <taxon>Flavobacteriia</taxon>
        <taxon>Flavobacteriales</taxon>
        <taxon>Flavobacteriaceae</taxon>
        <taxon>Psychroserpens</taxon>
    </lineage>
</organism>
<evidence type="ECO:0000256" key="3">
    <source>
        <dbReference type="ARBA" id="ARBA00022840"/>
    </source>
</evidence>
<evidence type="ECO:0000256" key="1">
    <source>
        <dbReference type="ARBA" id="ARBA00022598"/>
    </source>
</evidence>
<sequence>MNSRINVLIPDGDSTWALSVIQCLSQVKDYKLFVLSNKKRTPSKFSKYTFYYKYYERPEEAKWLEVINSEIEAHNIDVIVPIAEKAFAFFIRNSNRISQAAKVIALPALDEFSIAVDKKKLSVFAKQHTIPHPKSFYLLSQDDLEPMLSHAQFPLLIKPLGLKGGDGIKKIETAAQFPITIEAPLFIQEYIEGYDIDCSVLCHNGTILAHTIQKGNLKGDTIYAPQLGFDFIDNEGVLKVTTEVMSKLNWSGVAHLDLRYDEKEKKYKLIEINARFWGSVEASKVAGINFPDLCVRFALGKTLEDNVYKHISYMRLKGVVKSIKRNPLFIFKRNYLMNNTEAKTFLSDPLPTIYKFREWLGRQF</sequence>
<accession>A0ABT0H5G2</accession>
<reference evidence="6" key="1">
    <citation type="submission" date="2022-04" db="EMBL/GenBank/DDBJ databases">
        <authorList>
            <person name="Ren T."/>
        </authorList>
    </citation>
    <scope>NUCLEOTIDE SEQUENCE</scope>
    <source>
        <strain evidence="6">F63249</strain>
    </source>
</reference>
<evidence type="ECO:0000256" key="4">
    <source>
        <dbReference type="PROSITE-ProRule" id="PRU00409"/>
    </source>
</evidence>
<protein>
    <submittedName>
        <fullName evidence="6">ATP-grasp domain-containing protein</fullName>
    </submittedName>
</protein>
<comment type="caution">
    <text evidence="6">The sequence shown here is derived from an EMBL/GenBank/DDBJ whole genome shotgun (WGS) entry which is preliminary data.</text>
</comment>
<evidence type="ECO:0000259" key="5">
    <source>
        <dbReference type="PROSITE" id="PS50975"/>
    </source>
</evidence>
<dbReference type="PANTHER" id="PTHR43585:SF2">
    <property type="entry name" value="ATP-GRASP ENZYME FSQD"/>
    <property type="match status" value="1"/>
</dbReference>
<dbReference type="PANTHER" id="PTHR43585">
    <property type="entry name" value="FUMIPYRROLE BIOSYNTHESIS PROTEIN C"/>
    <property type="match status" value="1"/>
</dbReference>
<evidence type="ECO:0000256" key="2">
    <source>
        <dbReference type="ARBA" id="ARBA00022741"/>
    </source>
</evidence>
<dbReference type="PROSITE" id="PS50975">
    <property type="entry name" value="ATP_GRASP"/>
    <property type="match status" value="1"/>
</dbReference>